<sequence>MLVRRIFGTCRPQFKLRAPAQSPAISRHYSRSPHDEAEGLIYPDSPSKNHWDLPSFLSYADRAGLDRASTVYKGTLFEYTVGASLARYGFYLRRVGGASDAGIDLLGTWTLPRPRSAPRATLRVLVQCKFEKKKPGPRHIRELEGSFAGAPAGWAGDGVVGFMVSRMEATKGMREALGRSSRPMGYLACGEGGEVRQMLWNGRAEEEGLGGLGVVVRRFEDGRAGELVLTMNGAPVPLIEG</sequence>
<protein>
    <recommendedName>
        <fullName evidence="5">Required for respiratory growth protein 7, mitochondrial</fullName>
    </recommendedName>
</protein>
<dbReference type="PANTHER" id="PTHR28133">
    <property type="entry name" value="REQUIRED FOR RESPIRATORY GROWTH PROTEIN 7, MITOCHONDRIAL"/>
    <property type="match status" value="1"/>
</dbReference>
<proteinExistence type="predicted"/>
<organism evidence="3 4">
    <name type="scientific">Escovopsis weberi</name>
    <dbReference type="NCBI Taxonomy" id="150374"/>
    <lineage>
        <taxon>Eukaryota</taxon>
        <taxon>Fungi</taxon>
        <taxon>Dikarya</taxon>
        <taxon>Ascomycota</taxon>
        <taxon>Pezizomycotina</taxon>
        <taxon>Sordariomycetes</taxon>
        <taxon>Hypocreomycetidae</taxon>
        <taxon>Hypocreales</taxon>
        <taxon>Hypocreaceae</taxon>
        <taxon>Escovopsis</taxon>
    </lineage>
</organism>
<dbReference type="InterPro" id="IPR018828">
    <property type="entry name" value="RRG7"/>
</dbReference>
<keyword evidence="4" id="KW-1185">Reference proteome</keyword>
<evidence type="ECO:0000256" key="1">
    <source>
        <dbReference type="ARBA" id="ARBA00004173"/>
    </source>
</evidence>
<comment type="caution">
    <text evidence="3">The sequence shown here is derived from an EMBL/GenBank/DDBJ whole genome shotgun (WGS) entry which is preliminary data.</text>
</comment>
<dbReference type="OrthoDB" id="20734at2759"/>
<reference evidence="3 4" key="1">
    <citation type="submission" date="2015-07" db="EMBL/GenBank/DDBJ databases">
        <title>The genome of the fungus Escovopsis weberi, a specialized disease agent of ant agriculture.</title>
        <authorList>
            <person name="de Man T.J."/>
            <person name="Stajich J.E."/>
            <person name="Kubicek C.P."/>
            <person name="Chenthamara K."/>
            <person name="Atanasova L."/>
            <person name="Druzhinina I.S."/>
            <person name="Birnbaum S."/>
            <person name="Barribeau S.M."/>
            <person name="Teiling C."/>
            <person name="Suen G."/>
            <person name="Currie C."/>
            <person name="Gerardo N.M."/>
        </authorList>
    </citation>
    <scope>NUCLEOTIDE SEQUENCE [LARGE SCALE GENOMIC DNA]</scope>
</reference>
<dbReference type="InterPro" id="IPR011335">
    <property type="entry name" value="Restrct_endonuc-II-like"/>
</dbReference>
<dbReference type="PANTHER" id="PTHR28133:SF1">
    <property type="entry name" value="REQUIRED FOR RESPIRATORY GROWTH PROTEIN 7, MITOCHONDRIAL"/>
    <property type="match status" value="1"/>
</dbReference>
<evidence type="ECO:0000256" key="2">
    <source>
        <dbReference type="ARBA" id="ARBA00023128"/>
    </source>
</evidence>
<dbReference type="AlphaFoldDB" id="A0A0M9VT74"/>
<keyword evidence="2" id="KW-0496">Mitochondrion</keyword>
<dbReference type="Pfam" id="PF10356">
    <property type="entry name" value="RRG7"/>
    <property type="match status" value="2"/>
</dbReference>
<dbReference type="GO" id="GO:0006302">
    <property type="term" value="P:double-strand break repair"/>
    <property type="evidence" value="ECO:0007669"/>
    <property type="project" value="UniProtKB-ARBA"/>
</dbReference>
<dbReference type="GO" id="GO:0005739">
    <property type="term" value="C:mitochondrion"/>
    <property type="evidence" value="ECO:0007669"/>
    <property type="project" value="UniProtKB-SubCell"/>
</dbReference>
<gene>
    <name evidence="3" type="ORF">ESCO_003187</name>
</gene>
<name>A0A0M9VT74_ESCWE</name>
<comment type="subcellular location">
    <subcellularLocation>
        <location evidence="1">Mitochondrion</location>
    </subcellularLocation>
</comment>
<dbReference type="Proteomes" id="UP000053831">
    <property type="component" value="Unassembled WGS sequence"/>
</dbReference>
<accession>A0A0M9VT74</accession>
<evidence type="ECO:0000313" key="3">
    <source>
        <dbReference type="EMBL" id="KOS18355.1"/>
    </source>
</evidence>
<evidence type="ECO:0000313" key="4">
    <source>
        <dbReference type="Proteomes" id="UP000053831"/>
    </source>
</evidence>
<dbReference type="EMBL" id="LGSR01000022">
    <property type="protein sequence ID" value="KOS18355.1"/>
    <property type="molecule type" value="Genomic_DNA"/>
</dbReference>
<evidence type="ECO:0008006" key="5">
    <source>
        <dbReference type="Google" id="ProtNLM"/>
    </source>
</evidence>
<dbReference type="SUPFAM" id="SSF52980">
    <property type="entry name" value="Restriction endonuclease-like"/>
    <property type="match status" value="1"/>
</dbReference>